<dbReference type="EMBL" id="JAOAOG010000026">
    <property type="protein sequence ID" value="KAJ6254147.1"/>
    <property type="molecule type" value="Genomic_DNA"/>
</dbReference>
<protein>
    <submittedName>
        <fullName evidence="4">Paired immunoglobulin-like type 2 receptor</fullName>
    </submittedName>
</protein>
<feature type="signal peptide" evidence="3">
    <location>
        <begin position="1"/>
        <end position="16"/>
    </location>
</feature>
<feature type="transmembrane region" description="Helical" evidence="2">
    <location>
        <begin position="450"/>
        <end position="471"/>
    </location>
</feature>
<keyword evidence="3" id="KW-0732">Signal</keyword>
<feature type="chain" id="PRO_5047047642" evidence="3">
    <location>
        <begin position="17"/>
        <end position="519"/>
    </location>
</feature>
<reference evidence="4" key="1">
    <citation type="submission" date="2022-08" db="EMBL/GenBank/DDBJ databases">
        <title>Novel sulfate-reducing endosymbionts in the free-living metamonad Anaeramoeba.</title>
        <authorList>
            <person name="Jerlstrom-Hultqvist J."/>
            <person name="Cepicka I."/>
            <person name="Gallot-Lavallee L."/>
            <person name="Salas-Leiva D."/>
            <person name="Curtis B.A."/>
            <person name="Zahonova K."/>
            <person name="Pipaliya S."/>
            <person name="Dacks J."/>
            <person name="Roger A.J."/>
        </authorList>
    </citation>
    <scope>NUCLEOTIDE SEQUENCE</scope>
    <source>
        <strain evidence="4">Schooner1</strain>
    </source>
</reference>
<evidence type="ECO:0000256" key="3">
    <source>
        <dbReference type="SAM" id="SignalP"/>
    </source>
</evidence>
<feature type="compositionally biased region" description="Pro residues" evidence="1">
    <location>
        <begin position="422"/>
        <end position="432"/>
    </location>
</feature>
<dbReference type="SUPFAM" id="SSF51126">
    <property type="entry name" value="Pectin lyase-like"/>
    <property type="match status" value="1"/>
</dbReference>
<dbReference type="Proteomes" id="UP001150062">
    <property type="component" value="Unassembled WGS sequence"/>
</dbReference>
<dbReference type="Gene3D" id="3.30.1910.20">
    <property type="entry name" value="asparaginyl-tRNA synthetase, N-terminal domain"/>
    <property type="match status" value="1"/>
</dbReference>
<evidence type="ECO:0000256" key="2">
    <source>
        <dbReference type="SAM" id="Phobius"/>
    </source>
</evidence>
<feature type="region of interest" description="Disordered" evidence="1">
    <location>
        <begin position="417"/>
        <end position="444"/>
    </location>
</feature>
<keyword evidence="5" id="KW-1185">Reference proteome</keyword>
<keyword evidence="2" id="KW-1133">Transmembrane helix</keyword>
<keyword evidence="2" id="KW-0472">Membrane</keyword>
<accession>A0ABQ8ZB90</accession>
<sequence length="519" mass="57278">MSRIILFLFLISFVVAKQVWISDKGNDKTGNGTETNPYRNPKFAEQQANDGDTIKMKPGTYDGLITTNKTLYFQGASSVTTIMRGGIYYTTPANSIFTGEMISNVQILTNTWMVYFENPVNFIDVTWHNVDFFLYSDLTTNQSLINLGSVKISGDNGFTIDSCIFSSRNKKNPYGAIFNFDVNGGDLTLNDVFLNGYDTENDEGTQMRIQGSPSNLNLIKSRTASGGNFYIYNAQNVDIHSNKFYDAPIALDSCQYVSVTSNEFINSGKYTIYSPNTDDLEHSGGIEILGTKKGAVVKDITIQKNKFFGTVRTSSILVNRWNGKPTTTTFTGVSLTKNDFSQIEQNYDIVYAINLNFSKIQITANSNYWGDKYGPKKCTVSDSNCKHTENQKIRVRGNVAVDNWYCSSDMKYDVNNANSCPSPTPTPTPTPSATPTEKPKESGLSKGAKIALATSIPLAVILILLIIIVIGRNKKKDSLKKGIAPNGWKKISGDESNSIKNNSSESSLLDSELDDSDLN</sequence>
<evidence type="ECO:0000256" key="1">
    <source>
        <dbReference type="SAM" id="MobiDB-lite"/>
    </source>
</evidence>
<evidence type="ECO:0000313" key="4">
    <source>
        <dbReference type="EMBL" id="KAJ6254147.1"/>
    </source>
</evidence>
<comment type="caution">
    <text evidence="4">The sequence shown here is derived from an EMBL/GenBank/DDBJ whole genome shotgun (WGS) entry which is preliminary data.</text>
</comment>
<evidence type="ECO:0000313" key="5">
    <source>
        <dbReference type="Proteomes" id="UP001150062"/>
    </source>
</evidence>
<proteinExistence type="predicted"/>
<gene>
    <name evidence="4" type="ORF">M0813_12705</name>
</gene>
<organism evidence="4 5">
    <name type="scientific">Anaeramoeba flamelloides</name>
    <dbReference type="NCBI Taxonomy" id="1746091"/>
    <lineage>
        <taxon>Eukaryota</taxon>
        <taxon>Metamonada</taxon>
        <taxon>Anaeramoebidae</taxon>
        <taxon>Anaeramoeba</taxon>
    </lineage>
</organism>
<name>A0ABQ8ZB90_9EUKA</name>
<feature type="region of interest" description="Disordered" evidence="1">
    <location>
        <begin position="478"/>
        <end position="519"/>
    </location>
</feature>
<keyword evidence="2" id="KW-0812">Transmembrane</keyword>
<feature type="compositionally biased region" description="Low complexity" evidence="1">
    <location>
        <begin position="495"/>
        <end position="510"/>
    </location>
</feature>
<dbReference type="InterPro" id="IPR011050">
    <property type="entry name" value="Pectin_lyase_fold/virulence"/>
</dbReference>
<dbReference type="Gene3D" id="2.160.20.10">
    <property type="entry name" value="Single-stranded right-handed beta-helix, Pectin lyase-like"/>
    <property type="match status" value="1"/>
</dbReference>
<dbReference type="InterPro" id="IPR012334">
    <property type="entry name" value="Pectin_lyas_fold"/>
</dbReference>